<dbReference type="PANTHER" id="PTHR12526:SF630">
    <property type="entry name" value="GLYCOSYLTRANSFERASE"/>
    <property type="match status" value="1"/>
</dbReference>
<dbReference type="Proteomes" id="UP001597361">
    <property type="component" value="Unassembled WGS sequence"/>
</dbReference>
<dbReference type="EC" id="2.4.-.-" evidence="2"/>
<gene>
    <name evidence="2" type="ORF">ACFSKL_06300</name>
</gene>
<evidence type="ECO:0000313" key="2">
    <source>
        <dbReference type="EMBL" id="MFD2034393.1"/>
    </source>
</evidence>
<proteinExistence type="predicted"/>
<accession>A0ABW4VM88</accession>
<dbReference type="GO" id="GO:0016757">
    <property type="term" value="F:glycosyltransferase activity"/>
    <property type="evidence" value="ECO:0007669"/>
    <property type="project" value="UniProtKB-KW"/>
</dbReference>
<keyword evidence="3" id="KW-1185">Reference proteome</keyword>
<evidence type="ECO:0000313" key="3">
    <source>
        <dbReference type="Proteomes" id="UP001597361"/>
    </source>
</evidence>
<name>A0ABW4VM88_9BACT</name>
<feature type="domain" description="Glycosyltransferase subfamily 4-like N-terminal" evidence="1">
    <location>
        <begin position="17"/>
        <end position="181"/>
    </location>
</feature>
<dbReference type="RefSeq" id="WP_376884483.1">
    <property type="nucleotide sequence ID" value="NZ_JBHUHR010000015.1"/>
</dbReference>
<sequence>MLHKRILILHSSSDLYGAGRSLLRSSKALVNEGYHIKVLLSDDGPLCESIKELGGEVEILRLGILRKKYLKLLGLINRLYYLSAAIWKIYKMIKRENYPIVYSNTSTVLAGAYAAKLAKVKHVNHVREIVLSPQVYKKFITSSLKQTSDLIICVSNAVLENYPPLKAAGTAKVIYNGIDFEKYYSNQKNENEPFTVTTIGRINPGKGQLFFLKVINEIIKEYGNVNIKFQIVGDPYTGYEYILKEILDYIEQENLGDYVDYLGFRKDIPEILANSDLFILPSNEPDSLPNVVLEAMSSSLPVIATLSGGASEMVVLGKSGYLVEIDNIEQTKNAVMQLYFNRNESKAMGLEGRKIVEQKFSLERYEQELLKAINALYQ</sequence>
<dbReference type="Pfam" id="PF13439">
    <property type="entry name" value="Glyco_transf_4"/>
    <property type="match status" value="1"/>
</dbReference>
<dbReference type="Gene3D" id="3.40.50.2000">
    <property type="entry name" value="Glycogen Phosphorylase B"/>
    <property type="match status" value="2"/>
</dbReference>
<keyword evidence="2" id="KW-0808">Transferase</keyword>
<keyword evidence="2" id="KW-0328">Glycosyltransferase</keyword>
<dbReference type="PANTHER" id="PTHR12526">
    <property type="entry name" value="GLYCOSYLTRANSFERASE"/>
    <property type="match status" value="1"/>
</dbReference>
<organism evidence="2 3">
    <name type="scientific">Belliella marina</name>
    <dbReference type="NCBI Taxonomy" id="1644146"/>
    <lineage>
        <taxon>Bacteria</taxon>
        <taxon>Pseudomonadati</taxon>
        <taxon>Bacteroidota</taxon>
        <taxon>Cytophagia</taxon>
        <taxon>Cytophagales</taxon>
        <taxon>Cyclobacteriaceae</taxon>
        <taxon>Belliella</taxon>
    </lineage>
</organism>
<dbReference type="SUPFAM" id="SSF53756">
    <property type="entry name" value="UDP-Glycosyltransferase/glycogen phosphorylase"/>
    <property type="match status" value="1"/>
</dbReference>
<dbReference type="Pfam" id="PF13692">
    <property type="entry name" value="Glyco_trans_1_4"/>
    <property type="match status" value="1"/>
</dbReference>
<evidence type="ECO:0000259" key="1">
    <source>
        <dbReference type="Pfam" id="PF13439"/>
    </source>
</evidence>
<protein>
    <submittedName>
        <fullName evidence="2">Glycosyltransferase</fullName>
        <ecNumber evidence="2">2.4.-.-</ecNumber>
    </submittedName>
</protein>
<reference evidence="3" key="1">
    <citation type="journal article" date="2019" name="Int. J. Syst. Evol. Microbiol.">
        <title>The Global Catalogue of Microorganisms (GCM) 10K type strain sequencing project: providing services to taxonomists for standard genome sequencing and annotation.</title>
        <authorList>
            <consortium name="The Broad Institute Genomics Platform"/>
            <consortium name="The Broad Institute Genome Sequencing Center for Infectious Disease"/>
            <person name="Wu L."/>
            <person name="Ma J."/>
        </authorList>
    </citation>
    <scope>NUCLEOTIDE SEQUENCE [LARGE SCALE GENOMIC DNA]</scope>
    <source>
        <strain evidence="3">CGMCC 1.15180</strain>
    </source>
</reference>
<dbReference type="InterPro" id="IPR028098">
    <property type="entry name" value="Glyco_trans_4-like_N"/>
</dbReference>
<dbReference type="EMBL" id="JBHUHR010000015">
    <property type="protein sequence ID" value="MFD2034393.1"/>
    <property type="molecule type" value="Genomic_DNA"/>
</dbReference>
<comment type="caution">
    <text evidence="2">The sequence shown here is derived from an EMBL/GenBank/DDBJ whole genome shotgun (WGS) entry which is preliminary data.</text>
</comment>